<evidence type="ECO:0000313" key="2">
    <source>
        <dbReference type="Proteomes" id="UP000593573"/>
    </source>
</evidence>
<organism evidence="1 2">
    <name type="scientific">Gossypium klotzschianum</name>
    <dbReference type="NCBI Taxonomy" id="34286"/>
    <lineage>
        <taxon>Eukaryota</taxon>
        <taxon>Viridiplantae</taxon>
        <taxon>Streptophyta</taxon>
        <taxon>Embryophyta</taxon>
        <taxon>Tracheophyta</taxon>
        <taxon>Spermatophyta</taxon>
        <taxon>Magnoliopsida</taxon>
        <taxon>eudicotyledons</taxon>
        <taxon>Gunneridae</taxon>
        <taxon>Pentapetalae</taxon>
        <taxon>rosids</taxon>
        <taxon>malvids</taxon>
        <taxon>Malvales</taxon>
        <taxon>Malvaceae</taxon>
        <taxon>Malvoideae</taxon>
        <taxon>Gossypium</taxon>
    </lineage>
</organism>
<gene>
    <name evidence="1" type="ORF">Goklo_020739</name>
</gene>
<reference evidence="1 2" key="1">
    <citation type="journal article" date="2019" name="Genome Biol. Evol.">
        <title>Insights into the evolution of the New World diploid cottons (Gossypium, subgenus Houzingenia) based on genome sequencing.</title>
        <authorList>
            <person name="Grover C.E."/>
            <person name="Arick M.A. 2nd"/>
            <person name="Thrash A."/>
            <person name="Conover J.L."/>
            <person name="Sanders W.S."/>
            <person name="Peterson D.G."/>
            <person name="Frelichowski J.E."/>
            <person name="Scheffler J.A."/>
            <person name="Scheffler B.E."/>
            <person name="Wendel J.F."/>
        </authorList>
    </citation>
    <scope>NUCLEOTIDE SEQUENCE [LARGE SCALE GENOMIC DNA]</scope>
    <source>
        <strain evidence="1">57</strain>
        <tissue evidence="1">Leaf</tissue>
    </source>
</reference>
<accession>A0A7J8UTL6</accession>
<keyword evidence="2" id="KW-1185">Reference proteome</keyword>
<dbReference type="PANTHER" id="PTHR31286">
    <property type="entry name" value="GLYCINE-RICH CELL WALL STRUCTURAL PROTEIN 1.8-LIKE"/>
    <property type="match status" value="1"/>
</dbReference>
<protein>
    <recommendedName>
        <fullName evidence="3">DUF4283 domain-containing protein</fullName>
    </recommendedName>
</protein>
<proteinExistence type="predicted"/>
<dbReference type="PANTHER" id="PTHR31286:SF99">
    <property type="entry name" value="DUF4283 DOMAIN-CONTAINING PROTEIN"/>
    <property type="match status" value="1"/>
</dbReference>
<dbReference type="InterPro" id="IPR040256">
    <property type="entry name" value="At4g02000-like"/>
</dbReference>
<name>A0A7J8UTL6_9ROSI</name>
<dbReference type="EMBL" id="JABFAB010000007">
    <property type="protein sequence ID" value="MBA0653579.1"/>
    <property type="molecule type" value="Genomic_DNA"/>
</dbReference>
<evidence type="ECO:0000313" key="1">
    <source>
        <dbReference type="EMBL" id="MBA0653579.1"/>
    </source>
</evidence>
<dbReference type="Proteomes" id="UP000593573">
    <property type="component" value="Unassembled WGS sequence"/>
</dbReference>
<dbReference type="OrthoDB" id="1002478at2759"/>
<comment type="caution">
    <text evidence="1">The sequence shown here is derived from an EMBL/GenBank/DDBJ whole genome shotgun (WGS) entry which is preliminary data.</text>
</comment>
<dbReference type="AlphaFoldDB" id="A0A7J8UTL6"/>
<sequence>MPTFSKDQPYSSSPLVWIRLLGMLKGMYTKSCLRFIGNMIGTVAKIDQNTDSTSGGQFVRLAAFIDLGKPLVSKVQIDGNFNVWSMNCQGINGCKADSVIAKLRFENSFRVEAMGFAEGIWLLWNDDIIVDILKEHTLFIHMRIWVDGN</sequence>
<evidence type="ECO:0008006" key="3">
    <source>
        <dbReference type="Google" id="ProtNLM"/>
    </source>
</evidence>